<dbReference type="STRING" id="1294263.JCM21531_4150"/>
<sequence length="55" mass="5859">MGTIIRTADAAGATGVIVSKGCVDVYNPKVLRSTMGSIFMCLYACAKIFLNQWTA</sequence>
<dbReference type="PANTHER" id="PTHR43191:SF2">
    <property type="entry name" value="RRNA METHYLTRANSFERASE 3, MITOCHONDRIAL"/>
    <property type="match status" value="1"/>
</dbReference>
<dbReference type="GO" id="GO:0006396">
    <property type="term" value="P:RNA processing"/>
    <property type="evidence" value="ECO:0007669"/>
    <property type="project" value="InterPro"/>
</dbReference>
<keyword evidence="1 4" id="KW-0489">Methyltransferase</keyword>
<reference evidence="4" key="1">
    <citation type="journal article" date="2014" name="Genome Announc.">
        <title>Draft Genome Sequence of Clostridium straminisolvens Strain JCM 21531T, Isolated from a Cellulose-Degrading Bacterial Community.</title>
        <authorList>
            <person name="Yuki M."/>
            <person name="Oshima K."/>
            <person name="Suda W."/>
            <person name="Sakamoto M."/>
            <person name="Kitamura K."/>
            <person name="Iida T."/>
            <person name="Hattori M."/>
            <person name="Ohkuma M."/>
        </authorList>
    </citation>
    <scope>NUCLEOTIDE SEQUENCE [LARGE SCALE GENOMIC DNA]</scope>
    <source>
        <strain evidence="4">JCM 21531</strain>
    </source>
</reference>
<dbReference type="EMBL" id="BAVR01000076">
    <property type="protein sequence ID" value="GAE90528.1"/>
    <property type="molecule type" value="Genomic_DNA"/>
</dbReference>
<accession>W4VCK8</accession>
<dbReference type="GO" id="GO:0008173">
    <property type="term" value="F:RNA methyltransferase activity"/>
    <property type="evidence" value="ECO:0007669"/>
    <property type="project" value="InterPro"/>
</dbReference>
<evidence type="ECO:0000313" key="4">
    <source>
        <dbReference type="EMBL" id="GAE90528.1"/>
    </source>
</evidence>
<organism evidence="4 5">
    <name type="scientific">Acetivibrio straminisolvens JCM 21531</name>
    <dbReference type="NCBI Taxonomy" id="1294263"/>
    <lineage>
        <taxon>Bacteria</taxon>
        <taxon>Bacillati</taxon>
        <taxon>Bacillota</taxon>
        <taxon>Clostridia</taxon>
        <taxon>Eubacteriales</taxon>
        <taxon>Oscillospiraceae</taxon>
        <taxon>Acetivibrio</taxon>
    </lineage>
</organism>
<dbReference type="PANTHER" id="PTHR43191">
    <property type="entry name" value="RRNA METHYLTRANSFERASE 3"/>
    <property type="match status" value="1"/>
</dbReference>
<dbReference type="RefSeq" id="WP_279379090.1">
    <property type="nucleotide sequence ID" value="NZ_BAVR01000076.1"/>
</dbReference>
<dbReference type="GO" id="GO:0003723">
    <property type="term" value="F:RNA binding"/>
    <property type="evidence" value="ECO:0007669"/>
    <property type="project" value="InterPro"/>
</dbReference>
<dbReference type="InterPro" id="IPR029026">
    <property type="entry name" value="tRNA_m1G_MTases_N"/>
</dbReference>
<dbReference type="GO" id="GO:0032259">
    <property type="term" value="P:methylation"/>
    <property type="evidence" value="ECO:0007669"/>
    <property type="project" value="UniProtKB-KW"/>
</dbReference>
<name>W4VCK8_9FIRM</name>
<gene>
    <name evidence="4" type="ORF">JCM21531_4150</name>
</gene>
<evidence type="ECO:0000256" key="1">
    <source>
        <dbReference type="ARBA" id="ARBA00022603"/>
    </source>
</evidence>
<evidence type="ECO:0000256" key="2">
    <source>
        <dbReference type="ARBA" id="ARBA00022679"/>
    </source>
</evidence>
<keyword evidence="2" id="KW-0808">Transferase</keyword>
<dbReference type="Gene3D" id="3.40.1280.10">
    <property type="match status" value="1"/>
</dbReference>
<dbReference type="Proteomes" id="UP000019109">
    <property type="component" value="Unassembled WGS sequence"/>
</dbReference>
<dbReference type="InterPro" id="IPR029028">
    <property type="entry name" value="Alpha/beta_knot_MTases"/>
</dbReference>
<evidence type="ECO:0000259" key="3">
    <source>
        <dbReference type="Pfam" id="PF00588"/>
    </source>
</evidence>
<dbReference type="SUPFAM" id="SSF75217">
    <property type="entry name" value="alpha/beta knot"/>
    <property type="match status" value="1"/>
</dbReference>
<proteinExistence type="predicted"/>
<keyword evidence="5" id="KW-1185">Reference proteome</keyword>
<dbReference type="InterPro" id="IPR051259">
    <property type="entry name" value="rRNA_Methyltransferase"/>
</dbReference>
<dbReference type="AlphaFoldDB" id="W4VCK8"/>
<evidence type="ECO:0000313" key="5">
    <source>
        <dbReference type="Proteomes" id="UP000019109"/>
    </source>
</evidence>
<dbReference type="InterPro" id="IPR001537">
    <property type="entry name" value="SpoU_MeTrfase"/>
</dbReference>
<protein>
    <submittedName>
        <fullName evidence="4">rRNA methylase</fullName>
    </submittedName>
</protein>
<dbReference type="Pfam" id="PF00588">
    <property type="entry name" value="SpoU_methylase"/>
    <property type="match status" value="1"/>
</dbReference>
<feature type="domain" description="tRNA/rRNA methyltransferase SpoU type" evidence="3">
    <location>
        <begin position="1"/>
        <end position="40"/>
    </location>
</feature>
<comment type="caution">
    <text evidence="4">The sequence shown here is derived from an EMBL/GenBank/DDBJ whole genome shotgun (WGS) entry which is preliminary data.</text>
</comment>